<dbReference type="Proteomes" id="UP000016511">
    <property type="component" value="Unassembled WGS sequence"/>
</dbReference>
<dbReference type="HOGENOM" id="CLU_3303865_0_0_9"/>
<sequence>MERPLLRAYTVRAPFSAHGVPPTDMISIFNYKHHYNSVN</sequence>
<comment type="caution">
    <text evidence="1">The sequence shown here is derived from an EMBL/GenBank/DDBJ whole genome shotgun (WGS) entry which is preliminary data.</text>
</comment>
<dbReference type="AlphaFoldDB" id="U1Y8G2"/>
<protein>
    <submittedName>
        <fullName evidence="1">Uncharacterized protein</fullName>
    </submittedName>
</protein>
<accession>U1Y8G2</accession>
<organism evidence="1 2">
    <name type="scientific">Aneurinibacillus aneurinilyticus ATCC 12856</name>
    <dbReference type="NCBI Taxonomy" id="649747"/>
    <lineage>
        <taxon>Bacteria</taxon>
        <taxon>Bacillati</taxon>
        <taxon>Bacillota</taxon>
        <taxon>Bacilli</taxon>
        <taxon>Bacillales</taxon>
        <taxon>Paenibacillaceae</taxon>
        <taxon>Aneurinibacillus group</taxon>
        <taxon>Aneurinibacillus</taxon>
    </lineage>
</organism>
<gene>
    <name evidence="1" type="ORF">HMPREF0083_03479</name>
</gene>
<reference evidence="1 2" key="1">
    <citation type="submission" date="2013-08" db="EMBL/GenBank/DDBJ databases">
        <authorList>
            <person name="Weinstock G."/>
            <person name="Sodergren E."/>
            <person name="Wylie T."/>
            <person name="Fulton L."/>
            <person name="Fulton R."/>
            <person name="Fronick C."/>
            <person name="O'Laughlin M."/>
            <person name="Godfrey J."/>
            <person name="Miner T."/>
            <person name="Herter B."/>
            <person name="Appelbaum E."/>
            <person name="Cordes M."/>
            <person name="Lek S."/>
            <person name="Wollam A."/>
            <person name="Pepin K.H."/>
            <person name="Palsikar V.B."/>
            <person name="Mitreva M."/>
            <person name="Wilson R.K."/>
        </authorList>
    </citation>
    <scope>NUCLEOTIDE SEQUENCE [LARGE SCALE GENOMIC DNA]</scope>
    <source>
        <strain evidence="1 2">ATCC 12856</strain>
    </source>
</reference>
<keyword evidence="2" id="KW-1185">Reference proteome</keyword>
<proteinExistence type="predicted"/>
<evidence type="ECO:0000313" key="1">
    <source>
        <dbReference type="EMBL" id="ERI08457.1"/>
    </source>
</evidence>
<dbReference type="EMBL" id="AWSJ01000206">
    <property type="protein sequence ID" value="ERI08457.1"/>
    <property type="molecule type" value="Genomic_DNA"/>
</dbReference>
<name>U1Y8G2_ANEAE</name>
<evidence type="ECO:0000313" key="2">
    <source>
        <dbReference type="Proteomes" id="UP000016511"/>
    </source>
</evidence>